<dbReference type="eggNOG" id="COG0697">
    <property type="taxonomic scope" value="Bacteria"/>
</dbReference>
<name>F6B776_DESCC</name>
<dbReference type="PANTHER" id="PTHR32322:SF2">
    <property type="entry name" value="EAMA DOMAIN-CONTAINING PROTEIN"/>
    <property type="match status" value="1"/>
</dbReference>
<feature type="transmembrane region" description="Helical" evidence="6">
    <location>
        <begin position="77"/>
        <end position="96"/>
    </location>
</feature>
<evidence type="ECO:0000313" key="8">
    <source>
        <dbReference type="EMBL" id="AEF94501.1"/>
    </source>
</evidence>
<dbReference type="EMBL" id="CP002736">
    <property type="protein sequence ID" value="AEF94501.1"/>
    <property type="molecule type" value="Genomic_DNA"/>
</dbReference>
<dbReference type="RefSeq" id="WP_013810306.1">
    <property type="nucleotide sequence ID" value="NC_015565.1"/>
</dbReference>
<feature type="transmembrane region" description="Helical" evidence="6">
    <location>
        <begin position="43"/>
        <end position="65"/>
    </location>
</feature>
<dbReference type="InterPro" id="IPR037185">
    <property type="entry name" value="EmrE-like"/>
</dbReference>
<organism evidence="8 9">
    <name type="scientific">Desulfotomaculum nigrificans (strain DSM 14880 / VKM B-2319 / CO-1-SRB)</name>
    <name type="common">Desulfotomaculum carboxydivorans</name>
    <dbReference type="NCBI Taxonomy" id="868595"/>
    <lineage>
        <taxon>Bacteria</taxon>
        <taxon>Bacillati</taxon>
        <taxon>Bacillota</taxon>
        <taxon>Clostridia</taxon>
        <taxon>Eubacteriales</taxon>
        <taxon>Desulfotomaculaceae</taxon>
        <taxon>Desulfotomaculum</taxon>
    </lineage>
</organism>
<dbReference type="PANTHER" id="PTHR32322">
    <property type="entry name" value="INNER MEMBRANE TRANSPORTER"/>
    <property type="match status" value="1"/>
</dbReference>
<feature type="transmembrane region" description="Helical" evidence="6">
    <location>
        <begin position="189"/>
        <end position="209"/>
    </location>
</feature>
<proteinExistence type="inferred from homology"/>
<feature type="transmembrane region" description="Helical" evidence="6">
    <location>
        <begin position="135"/>
        <end position="153"/>
    </location>
</feature>
<comment type="similarity">
    <text evidence="2">Belongs to the EamA transporter family.</text>
</comment>
<feature type="transmembrane region" description="Helical" evidence="6">
    <location>
        <begin position="276"/>
        <end position="293"/>
    </location>
</feature>
<dbReference type="InterPro" id="IPR000620">
    <property type="entry name" value="EamA_dom"/>
</dbReference>
<accession>F6B776</accession>
<keyword evidence="3 6" id="KW-0812">Transmembrane</keyword>
<dbReference type="KEGG" id="dca:Desca_1653"/>
<evidence type="ECO:0000256" key="6">
    <source>
        <dbReference type="SAM" id="Phobius"/>
    </source>
</evidence>
<feature type="transmembrane region" description="Helical" evidence="6">
    <location>
        <begin position="221"/>
        <end position="240"/>
    </location>
</feature>
<feature type="transmembrane region" description="Helical" evidence="6">
    <location>
        <begin position="252"/>
        <end position="270"/>
    </location>
</feature>
<dbReference type="AlphaFoldDB" id="F6B776"/>
<evidence type="ECO:0000256" key="5">
    <source>
        <dbReference type="ARBA" id="ARBA00023136"/>
    </source>
</evidence>
<dbReference type="STRING" id="868595.Desca_1653"/>
<dbReference type="InterPro" id="IPR050638">
    <property type="entry name" value="AA-Vitamin_Transporters"/>
</dbReference>
<evidence type="ECO:0000256" key="3">
    <source>
        <dbReference type="ARBA" id="ARBA00022692"/>
    </source>
</evidence>
<comment type="subcellular location">
    <subcellularLocation>
        <location evidence="1">Membrane</location>
        <topology evidence="1">Multi-pass membrane protein</topology>
    </subcellularLocation>
</comment>
<evidence type="ECO:0000256" key="4">
    <source>
        <dbReference type="ARBA" id="ARBA00022989"/>
    </source>
</evidence>
<evidence type="ECO:0000256" key="2">
    <source>
        <dbReference type="ARBA" id="ARBA00007362"/>
    </source>
</evidence>
<reference evidence="8 9" key="1">
    <citation type="submission" date="2011-05" db="EMBL/GenBank/DDBJ databases">
        <title>Complete sequence of Desulfotomaculum carboxydivorans CO-1-SRB.</title>
        <authorList>
            <consortium name="US DOE Joint Genome Institute"/>
            <person name="Lucas S."/>
            <person name="Han J."/>
            <person name="Lapidus A."/>
            <person name="Cheng J.-F."/>
            <person name="Goodwin L."/>
            <person name="Pitluck S."/>
            <person name="Peters L."/>
            <person name="Mikhailova N."/>
            <person name="Lu M."/>
            <person name="Han C."/>
            <person name="Tapia R."/>
            <person name="Land M."/>
            <person name="Hauser L."/>
            <person name="Kyrpides N."/>
            <person name="Ivanova N."/>
            <person name="Pagani I."/>
            <person name="Stams A."/>
            <person name="Plugge C."/>
            <person name="Muyzer G."/>
            <person name="Kuever J."/>
            <person name="Parshina S."/>
            <person name="Ivanova A."/>
            <person name="Nazina T."/>
            <person name="Woyke T."/>
        </authorList>
    </citation>
    <scope>NUCLEOTIDE SEQUENCE [LARGE SCALE GENOMIC DNA]</scope>
    <source>
        <strain evidence="9">DSM 14880 / VKM B-2319 / CO-1-SRB</strain>
    </source>
</reference>
<feature type="domain" description="EamA" evidence="7">
    <location>
        <begin position="15"/>
        <end position="149"/>
    </location>
</feature>
<sequence length="321" mass="34305" precursor="true">MSLKEKSQVKSRQLIGILLVIISTISLSTEAVAAKISYQGGATVITALTIRYLLAALLFGAILIITKTSIKLPLKQTLTVLALAIGGQATIALALFNSFKYIPAAIAILLLYVYPTITSILSFFILKEPLHRRKWLALILTLTGCVIILGQPIENLQPLGVVLALLAALLNALFLVLSSKLLDQVSVPVFNTYITGTCAVVFLVLGSTMGELQFHLTAKSWAALLVLAVVTTVIAMGTLFKGVTIIGPSRAAIISTLEPAFTGLLGWLLLGETLTGWQVVGGIIILCVFYAGCCCKEKNRRYITDDPSQTGSWCSGTGHFP</sequence>
<gene>
    <name evidence="8" type="ordered locus">Desca_1653</name>
</gene>
<feature type="transmembrane region" description="Helical" evidence="6">
    <location>
        <begin position="102"/>
        <end position="126"/>
    </location>
</feature>
<protein>
    <recommendedName>
        <fullName evidence="7">EamA domain-containing protein</fullName>
    </recommendedName>
</protein>
<evidence type="ECO:0000256" key="1">
    <source>
        <dbReference type="ARBA" id="ARBA00004141"/>
    </source>
</evidence>
<dbReference type="SUPFAM" id="SSF103481">
    <property type="entry name" value="Multidrug resistance efflux transporter EmrE"/>
    <property type="match status" value="2"/>
</dbReference>
<feature type="domain" description="EamA" evidence="7">
    <location>
        <begin position="159"/>
        <end position="287"/>
    </location>
</feature>
<keyword evidence="4 6" id="KW-1133">Transmembrane helix</keyword>
<dbReference type="Proteomes" id="UP000009226">
    <property type="component" value="Chromosome"/>
</dbReference>
<keyword evidence="9" id="KW-1185">Reference proteome</keyword>
<dbReference type="Pfam" id="PF00892">
    <property type="entry name" value="EamA"/>
    <property type="match status" value="2"/>
</dbReference>
<feature type="transmembrane region" description="Helical" evidence="6">
    <location>
        <begin position="159"/>
        <end position="177"/>
    </location>
</feature>
<dbReference type="HOGENOM" id="CLU_033863_9_3_9"/>
<evidence type="ECO:0000259" key="7">
    <source>
        <dbReference type="Pfam" id="PF00892"/>
    </source>
</evidence>
<dbReference type="GO" id="GO:0016020">
    <property type="term" value="C:membrane"/>
    <property type="evidence" value="ECO:0007669"/>
    <property type="project" value="UniProtKB-SubCell"/>
</dbReference>
<evidence type="ECO:0000313" key="9">
    <source>
        <dbReference type="Proteomes" id="UP000009226"/>
    </source>
</evidence>
<keyword evidence="5 6" id="KW-0472">Membrane</keyword>